<gene>
    <name evidence="1" type="ORF">GCT13_41460</name>
</gene>
<dbReference type="EMBL" id="WHNP01000090">
    <property type="protein sequence ID" value="MPW23074.1"/>
    <property type="molecule type" value="Genomic_DNA"/>
</dbReference>
<name>A0A7X1NJI8_9BURK</name>
<dbReference type="RefSeq" id="WP_152767622.1">
    <property type="nucleotide sequence ID" value="NZ_WHNP01000090.1"/>
</dbReference>
<accession>A0A7X1NJI8</accession>
<organism evidence="1 2">
    <name type="scientific">Paraburkholderia franconis</name>
    <dbReference type="NCBI Taxonomy" id="2654983"/>
    <lineage>
        <taxon>Bacteria</taxon>
        <taxon>Pseudomonadati</taxon>
        <taxon>Pseudomonadota</taxon>
        <taxon>Betaproteobacteria</taxon>
        <taxon>Burkholderiales</taxon>
        <taxon>Burkholderiaceae</taxon>
        <taxon>Paraburkholderia</taxon>
    </lineage>
</organism>
<keyword evidence="2" id="KW-1185">Reference proteome</keyword>
<evidence type="ECO:0000313" key="2">
    <source>
        <dbReference type="Proteomes" id="UP000484381"/>
    </source>
</evidence>
<evidence type="ECO:0000313" key="1">
    <source>
        <dbReference type="EMBL" id="MPW23074.1"/>
    </source>
</evidence>
<reference evidence="1 2" key="1">
    <citation type="submission" date="2019-10" db="EMBL/GenBank/DDBJ databases">
        <title>Paraburkholderia sp. isolated from nodules of Mimosa pudica from Brazilian Atlantic Forest soils.</title>
        <authorList>
            <person name="Paulitsch F."/>
            <person name="Hungria M."/>
            <person name="Dall'Agnol R."/>
        </authorList>
    </citation>
    <scope>NUCLEOTIDE SEQUENCE [LARGE SCALE GENOMIC DNA]</scope>
    <source>
        <strain evidence="1 2">CNPSo 3157</strain>
    </source>
</reference>
<dbReference type="Proteomes" id="UP000484381">
    <property type="component" value="Unassembled WGS sequence"/>
</dbReference>
<dbReference type="AlphaFoldDB" id="A0A7X1NJI8"/>
<proteinExistence type="predicted"/>
<protein>
    <submittedName>
        <fullName evidence="1">Uncharacterized protein</fullName>
    </submittedName>
</protein>
<sequence length="64" mass="7015">MTRVKYSPDGAVGVVTLAKLPHNLQHDTARYREFLDVLEDTPAPVGHVLDSTARRIAEFTGIAP</sequence>
<comment type="caution">
    <text evidence="1">The sequence shown here is derived from an EMBL/GenBank/DDBJ whole genome shotgun (WGS) entry which is preliminary data.</text>
</comment>